<dbReference type="AlphaFoldDB" id="E4X7A4"/>
<feature type="compositionally biased region" description="Low complexity" evidence="1">
    <location>
        <begin position="1"/>
        <end position="13"/>
    </location>
</feature>
<dbReference type="OrthoDB" id="10495319at2759"/>
<feature type="region of interest" description="Disordered" evidence="1">
    <location>
        <begin position="1"/>
        <end position="56"/>
    </location>
</feature>
<gene>
    <name evidence="2" type="ORF">GSOID_T00003381001</name>
</gene>
<evidence type="ECO:0000313" key="2">
    <source>
        <dbReference type="EMBL" id="CBY08013.1"/>
    </source>
</evidence>
<dbReference type="EMBL" id="FN653027">
    <property type="protein sequence ID" value="CBY08013.1"/>
    <property type="molecule type" value="Genomic_DNA"/>
</dbReference>
<dbReference type="Proteomes" id="UP000001307">
    <property type="component" value="Unassembled WGS sequence"/>
</dbReference>
<feature type="compositionally biased region" description="Basic and acidic residues" evidence="1">
    <location>
        <begin position="34"/>
        <end position="56"/>
    </location>
</feature>
<evidence type="ECO:0000313" key="3">
    <source>
        <dbReference type="Proteomes" id="UP000001307"/>
    </source>
</evidence>
<sequence length="121" mass="13912">MSESSESNTLSSSEDSEPTQSQKNRSRSSTQESQKSDVVENSAEKPLQETPKTVDWEAKYPYRFHPERDELMKACVSMKDYSMKPPIVTPWNPAKGRRDIFQERRGGGGESHSRGKRRRDF</sequence>
<reference evidence="2" key="1">
    <citation type="journal article" date="2010" name="Science">
        <title>Plasticity of animal genome architecture unmasked by rapid evolution of a pelagic tunicate.</title>
        <authorList>
            <person name="Denoeud F."/>
            <person name="Henriet S."/>
            <person name="Mungpakdee S."/>
            <person name="Aury J.M."/>
            <person name="Da Silva C."/>
            <person name="Brinkmann H."/>
            <person name="Mikhaleva J."/>
            <person name="Olsen L.C."/>
            <person name="Jubin C."/>
            <person name="Canestro C."/>
            <person name="Bouquet J.M."/>
            <person name="Danks G."/>
            <person name="Poulain J."/>
            <person name="Campsteijn C."/>
            <person name="Adamski M."/>
            <person name="Cross I."/>
            <person name="Yadetie F."/>
            <person name="Muffato M."/>
            <person name="Louis A."/>
            <person name="Butcher S."/>
            <person name="Tsagkogeorga G."/>
            <person name="Konrad A."/>
            <person name="Singh S."/>
            <person name="Jensen M.F."/>
            <person name="Cong E.H."/>
            <person name="Eikeseth-Otteraa H."/>
            <person name="Noel B."/>
            <person name="Anthouard V."/>
            <person name="Porcel B.M."/>
            <person name="Kachouri-Lafond R."/>
            <person name="Nishino A."/>
            <person name="Ugolini M."/>
            <person name="Chourrout P."/>
            <person name="Nishida H."/>
            <person name="Aasland R."/>
            <person name="Huzurbazar S."/>
            <person name="Westhof E."/>
            <person name="Delsuc F."/>
            <person name="Lehrach H."/>
            <person name="Reinhardt R."/>
            <person name="Weissenbach J."/>
            <person name="Roy S.W."/>
            <person name="Artiguenave F."/>
            <person name="Postlethwait J.H."/>
            <person name="Manak J.R."/>
            <person name="Thompson E.M."/>
            <person name="Jaillon O."/>
            <person name="Du Pasquier L."/>
            <person name="Boudinot P."/>
            <person name="Liberles D.A."/>
            <person name="Volff J.N."/>
            <person name="Philippe H."/>
            <person name="Lenhard B."/>
            <person name="Roest Crollius H."/>
            <person name="Wincker P."/>
            <person name="Chourrout D."/>
        </authorList>
    </citation>
    <scope>NUCLEOTIDE SEQUENCE [LARGE SCALE GENOMIC DNA]</scope>
</reference>
<organism evidence="2">
    <name type="scientific">Oikopleura dioica</name>
    <name type="common">Tunicate</name>
    <dbReference type="NCBI Taxonomy" id="34765"/>
    <lineage>
        <taxon>Eukaryota</taxon>
        <taxon>Metazoa</taxon>
        <taxon>Chordata</taxon>
        <taxon>Tunicata</taxon>
        <taxon>Appendicularia</taxon>
        <taxon>Copelata</taxon>
        <taxon>Oikopleuridae</taxon>
        <taxon>Oikopleura</taxon>
    </lineage>
</organism>
<evidence type="ECO:0000256" key="1">
    <source>
        <dbReference type="SAM" id="MobiDB-lite"/>
    </source>
</evidence>
<proteinExistence type="predicted"/>
<feature type="compositionally biased region" description="Basic and acidic residues" evidence="1">
    <location>
        <begin position="96"/>
        <end position="121"/>
    </location>
</feature>
<feature type="compositionally biased region" description="Polar residues" evidence="1">
    <location>
        <begin position="18"/>
        <end position="33"/>
    </location>
</feature>
<name>E4X7A4_OIKDI</name>
<dbReference type="InParanoid" id="E4X7A4"/>
<feature type="region of interest" description="Disordered" evidence="1">
    <location>
        <begin position="83"/>
        <end position="121"/>
    </location>
</feature>
<protein>
    <submittedName>
        <fullName evidence="2">Uncharacterized protein</fullName>
    </submittedName>
</protein>
<keyword evidence="3" id="KW-1185">Reference proteome</keyword>
<accession>E4X7A4</accession>